<proteinExistence type="predicted"/>
<organism evidence="2">
    <name type="scientific">marine sediment metagenome</name>
    <dbReference type="NCBI Taxonomy" id="412755"/>
    <lineage>
        <taxon>unclassified sequences</taxon>
        <taxon>metagenomes</taxon>
        <taxon>ecological metagenomes</taxon>
    </lineage>
</organism>
<dbReference type="EMBL" id="LAZR01009341">
    <property type="protein sequence ID" value="KKM73206.1"/>
    <property type="molecule type" value="Genomic_DNA"/>
</dbReference>
<evidence type="ECO:0008006" key="3">
    <source>
        <dbReference type="Google" id="ProtNLM"/>
    </source>
</evidence>
<reference evidence="2" key="1">
    <citation type="journal article" date="2015" name="Nature">
        <title>Complex archaea that bridge the gap between prokaryotes and eukaryotes.</title>
        <authorList>
            <person name="Spang A."/>
            <person name="Saw J.H."/>
            <person name="Jorgensen S.L."/>
            <person name="Zaremba-Niedzwiedzka K."/>
            <person name="Martijn J."/>
            <person name="Lind A.E."/>
            <person name="van Eijk R."/>
            <person name="Schleper C."/>
            <person name="Guy L."/>
            <person name="Ettema T.J."/>
        </authorList>
    </citation>
    <scope>NUCLEOTIDE SEQUENCE</scope>
</reference>
<accession>A0A0F9KES5</accession>
<protein>
    <recommendedName>
        <fullName evidence="3">Phage tail tape measure protein domain-containing protein</fullName>
    </recommendedName>
</protein>
<evidence type="ECO:0000256" key="1">
    <source>
        <dbReference type="SAM" id="Phobius"/>
    </source>
</evidence>
<feature type="transmembrane region" description="Helical" evidence="1">
    <location>
        <begin position="40"/>
        <end position="63"/>
    </location>
</feature>
<keyword evidence="1" id="KW-0812">Transmembrane</keyword>
<dbReference type="AlphaFoldDB" id="A0A0F9KES5"/>
<comment type="caution">
    <text evidence="2">The sequence shown here is derived from an EMBL/GenBank/DDBJ whole genome shotgun (WGS) entry which is preliminary data.</text>
</comment>
<keyword evidence="1" id="KW-1133">Transmembrane helix</keyword>
<keyword evidence="1" id="KW-0472">Membrane</keyword>
<evidence type="ECO:0000313" key="2">
    <source>
        <dbReference type="EMBL" id="KKM73206.1"/>
    </source>
</evidence>
<gene>
    <name evidence="2" type="ORF">LCGC14_1412810</name>
</gene>
<sequence>MAKAVANLAVSITARTDKFRKGMRRATRILKKFGAGVRSMALKVAKFGSVLAGVAVGGLALFIKQSFKGLDALAKTSDKLGIQIDQLRGLERAAELTGGSIEQFRKSIIMMSKNINEAAQGTGEAIEAFKDLKISAADLIGLSPDKALILILEKLDLIPGSIRRIGVAADIFGARSGTALLNLAALGPKLKSTIAQATRLFGKFTRAELNAVERANDALGDTFRALRGIADRLAVEIAPVVERIAFALTNAFVSFRKSLTSDILPALKRFFVQGANFAELFLKQLKLDFILMSVSVLKTIEAILNSLPFTTAPNALIGRRERLHFKAAGLQDVLDLFTSGKFLGLGDRIAKVFDKMIADAAAAFQKAQADRARRQLLGPPKRITTLAAPETAKIAQFMQISLSRQALRAFPGQKREQIVRDRSVEKAILDQTTFMRSQGNTAVFGR</sequence>
<name>A0A0F9KES5_9ZZZZ</name>